<feature type="transmembrane region" description="Helical" evidence="2">
    <location>
        <begin position="260"/>
        <end position="283"/>
    </location>
</feature>
<name>A0A0G4IE32_9ALVE</name>
<dbReference type="AlphaFoldDB" id="A0A0G4IE32"/>
<proteinExistence type="predicted"/>
<feature type="region of interest" description="Disordered" evidence="1">
    <location>
        <begin position="352"/>
        <end position="392"/>
    </location>
</feature>
<keyword evidence="2" id="KW-1133">Transmembrane helix</keyword>
<feature type="transmembrane region" description="Helical" evidence="2">
    <location>
        <begin position="150"/>
        <end position="176"/>
    </location>
</feature>
<protein>
    <recommendedName>
        <fullName evidence="4">TLC domain-containing protein</fullName>
    </recommendedName>
</protein>
<evidence type="ECO:0000256" key="1">
    <source>
        <dbReference type="SAM" id="MobiDB-lite"/>
    </source>
</evidence>
<sequence>MNLFESQIDVSLTSQVSFLLALSLYWSVVVELGKRVFERWLVRRDFWERAKVPQMQMMANFGYKQPIDDRSVVSAFSFVCVLAVHHLFCGSMMLPVAVFGWSGSGVFIRNLFILGALNNLAFDIYDFIFTTLRAWGGALREAFGLSPVPVIPWIVVHVLHPSLSLLLCAPMCAFYVELRQFHVAACSLILAGGVSFLIGQFKFTLDVSQPNSLLLYKSLILFQLGLLLYTRVYIWFPVYFETVEFFKNDDGPYAHEFYKAGAVLGGTLSVFNVLTVLDCLNAAAKWLPKTLPKTRAEKREMALEVVRQGSLDFGGASPSLLYIAEETPRMIVKSLVKSRSLLHFSDNDHLMSSLDSPTPTSPAQDATTRSLPGTGRKRVEARPLGQLRRRIT</sequence>
<accession>A0A0G4IE32</accession>
<keyword evidence="2" id="KW-0812">Transmembrane</keyword>
<feature type="transmembrane region" description="Helical" evidence="2">
    <location>
        <begin position="213"/>
        <end position="240"/>
    </location>
</feature>
<dbReference type="VEuPathDB" id="CryptoDB:Cvel_13624"/>
<evidence type="ECO:0008006" key="4">
    <source>
        <dbReference type="Google" id="ProtNLM"/>
    </source>
</evidence>
<dbReference type="EMBL" id="CDMZ01005885">
    <property type="protein sequence ID" value="CEM55530.1"/>
    <property type="molecule type" value="Genomic_DNA"/>
</dbReference>
<feature type="transmembrane region" description="Helical" evidence="2">
    <location>
        <begin position="182"/>
        <end position="201"/>
    </location>
</feature>
<feature type="transmembrane region" description="Helical" evidence="2">
    <location>
        <begin position="107"/>
        <end position="129"/>
    </location>
</feature>
<reference evidence="3" key="1">
    <citation type="submission" date="2014-11" db="EMBL/GenBank/DDBJ databases">
        <authorList>
            <person name="Otto D Thomas"/>
            <person name="Naeem Raeece"/>
        </authorList>
    </citation>
    <scope>NUCLEOTIDE SEQUENCE</scope>
</reference>
<evidence type="ECO:0000313" key="3">
    <source>
        <dbReference type="EMBL" id="CEM55530.1"/>
    </source>
</evidence>
<keyword evidence="2" id="KW-0472">Membrane</keyword>
<feature type="compositionally biased region" description="Polar residues" evidence="1">
    <location>
        <begin position="353"/>
        <end position="371"/>
    </location>
</feature>
<feature type="transmembrane region" description="Helical" evidence="2">
    <location>
        <begin position="12"/>
        <end position="33"/>
    </location>
</feature>
<feature type="transmembrane region" description="Helical" evidence="2">
    <location>
        <begin position="72"/>
        <end position="101"/>
    </location>
</feature>
<gene>
    <name evidence="3" type="ORF">Cvel_13624</name>
</gene>
<organism evidence="3">
    <name type="scientific">Chromera velia CCMP2878</name>
    <dbReference type="NCBI Taxonomy" id="1169474"/>
    <lineage>
        <taxon>Eukaryota</taxon>
        <taxon>Sar</taxon>
        <taxon>Alveolata</taxon>
        <taxon>Colpodellida</taxon>
        <taxon>Chromeraceae</taxon>
        <taxon>Chromera</taxon>
    </lineage>
</organism>
<evidence type="ECO:0000256" key="2">
    <source>
        <dbReference type="SAM" id="Phobius"/>
    </source>
</evidence>